<evidence type="ECO:0000256" key="2">
    <source>
        <dbReference type="ARBA" id="ARBA00022692"/>
    </source>
</evidence>
<evidence type="ECO:0000256" key="3">
    <source>
        <dbReference type="ARBA" id="ARBA00022989"/>
    </source>
</evidence>
<comment type="caution">
    <text evidence="6">The sequence shown here is derived from an EMBL/GenBank/DDBJ whole genome shotgun (WGS) entry which is preliminary data.</text>
</comment>
<accession>A0ABR0E365</accession>
<dbReference type="Proteomes" id="UP001305779">
    <property type="component" value="Unassembled WGS sequence"/>
</dbReference>
<evidence type="ECO:0000256" key="4">
    <source>
        <dbReference type="ARBA" id="ARBA00023136"/>
    </source>
</evidence>
<dbReference type="EMBL" id="JAXOVC010000011">
    <property type="protein sequence ID" value="KAK4495852.1"/>
    <property type="molecule type" value="Genomic_DNA"/>
</dbReference>
<feature type="transmembrane region" description="Helical" evidence="5">
    <location>
        <begin position="123"/>
        <end position="146"/>
    </location>
</feature>
<keyword evidence="4 5" id="KW-0472">Membrane</keyword>
<keyword evidence="7" id="KW-1185">Reference proteome</keyword>
<evidence type="ECO:0000313" key="6">
    <source>
        <dbReference type="EMBL" id="KAK4495852.1"/>
    </source>
</evidence>
<dbReference type="InterPro" id="IPR007568">
    <property type="entry name" value="RTA1"/>
</dbReference>
<feature type="transmembrane region" description="Helical" evidence="5">
    <location>
        <begin position="158"/>
        <end position="180"/>
    </location>
</feature>
<organism evidence="6 7">
    <name type="scientific">Zasmidium cellare</name>
    <name type="common">Wine cellar mold</name>
    <name type="synonym">Racodium cellare</name>
    <dbReference type="NCBI Taxonomy" id="395010"/>
    <lineage>
        <taxon>Eukaryota</taxon>
        <taxon>Fungi</taxon>
        <taxon>Dikarya</taxon>
        <taxon>Ascomycota</taxon>
        <taxon>Pezizomycotina</taxon>
        <taxon>Dothideomycetes</taxon>
        <taxon>Dothideomycetidae</taxon>
        <taxon>Mycosphaerellales</taxon>
        <taxon>Mycosphaerellaceae</taxon>
        <taxon>Zasmidium</taxon>
    </lineage>
</organism>
<reference evidence="6 7" key="1">
    <citation type="journal article" date="2023" name="G3 (Bethesda)">
        <title>A chromosome-level genome assembly of Zasmidium syzygii isolated from banana leaves.</title>
        <authorList>
            <person name="van Westerhoven A.C."/>
            <person name="Mehrabi R."/>
            <person name="Talebi R."/>
            <person name="Steentjes M.B.F."/>
            <person name="Corcolon B."/>
            <person name="Chong P.A."/>
            <person name="Kema G.H.J."/>
            <person name="Seidl M.F."/>
        </authorList>
    </citation>
    <scope>NUCLEOTIDE SEQUENCE [LARGE SCALE GENOMIC DNA]</scope>
    <source>
        <strain evidence="6 7">P124</strain>
    </source>
</reference>
<gene>
    <name evidence="6" type="ORF">PRZ48_013120</name>
</gene>
<dbReference type="Pfam" id="PF04479">
    <property type="entry name" value="RTA1"/>
    <property type="match status" value="1"/>
</dbReference>
<dbReference type="PANTHER" id="PTHR31465:SF1">
    <property type="entry name" value="PROTEIN RTA1-RELATED"/>
    <property type="match status" value="1"/>
</dbReference>
<keyword evidence="2 5" id="KW-0812">Transmembrane</keyword>
<feature type="transmembrane region" description="Helical" evidence="5">
    <location>
        <begin position="23"/>
        <end position="43"/>
    </location>
</feature>
<name>A0ABR0E365_ZASCE</name>
<protein>
    <submittedName>
        <fullName evidence="6">Uncharacterized protein</fullName>
    </submittedName>
</protein>
<keyword evidence="3 5" id="KW-1133">Transmembrane helix</keyword>
<sequence>MASQDSDANCQTVLPYDPSLPPAAVAVGLFAVMVGLHVLRLIMTRTWDNIFMVIGGLFQLAGYSARLYLSQNVCSKGAYGAQAVLLLLGPSALMFTVTLTHTEYIKALNAEKLCWLPIRMQRPLYFCFNFLCIFVQGAGGIDMAAASERGLAEAGGKIKIASFVAQMVFWIFIAVENGWVTYRYGAMLRRAERNGQAETGMAVPDIKSGFTKYKLWSQLFGLAISIIVGRNLMRLTELGVDFLKNNEWPGYAFDGYQMVVVMGA</sequence>
<comment type="subcellular location">
    <subcellularLocation>
        <location evidence="1">Membrane</location>
        <topology evidence="1">Multi-pass membrane protein</topology>
    </subcellularLocation>
</comment>
<feature type="transmembrane region" description="Helical" evidence="5">
    <location>
        <begin position="81"/>
        <end position="102"/>
    </location>
</feature>
<evidence type="ECO:0000313" key="7">
    <source>
        <dbReference type="Proteomes" id="UP001305779"/>
    </source>
</evidence>
<proteinExistence type="predicted"/>
<dbReference type="PANTHER" id="PTHR31465">
    <property type="entry name" value="PROTEIN RTA1-RELATED"/>
    <property type="match status" value="1"/>
</dbReference>
<evidence type="ECO:0000256" key="1">
    <source>
        <dbReference type="ARBA" id="ARBA00004141"/>
    </source>
</evidence>
<feature type="transmembrane region" description="Helical" evidence="5">
    <location>
        <begin position="50"/>
        <end position="69"/>
    </location>
</feature>
<evidence type="ECO:0000256" key="5">
    <source>
        <dbReference type="SAM" id="Phobius"/>
    </source>
</evidence>